<evidence type="ECO:0000313" key="1">
    <source>
        <dbReference type="EMBL" id="GFN77112.1"/>
    </source>
</evidence>
<protein>
    <submittedName>
        <fullName evidence="1">Uncharacterized protein</fullName>
    </submittedName>
</protein>
<keyword evidence="2" id="KW-1185">Reference proteome</keyword>
<gene>
    <name evidence="1" type="ORF">PoB_000361800</name>
</gene>
<comment type="caution">
    <text evidence="1">The sequence shown here is derived from an EMBL/GenBank/DDBJ whole genome shotgun (WGS) entry which is preliminary data.</text>
</comment>
<name>A0AAV3Y445_9GAST</name>
<evidence type="ECO:0000313" key="2">
    <source>
        <dbReference type="Proteomes" id="UP000735302"/>
    </source>
</evidence>
<sequence length="114" mass="12857">MEMTSQQIWTELKSEPHNCQQLLTSGTVISLLFRERITSKANSSLYPTLNLKYCSINSKVRGIRIQNKGICGSRITQNGAVVRVSFRFMKDCFSSSPQWNALFRNALKSGSAIH</sequence>
<organism evidence="1 2">
    <name type="scientific">Plakobranchus ocellatus</name>
    <dbReference type="NCBI Taxonomy" id="259542"/>
    <lineage>
        <taxon>Eukaryota</taxon>
        <taxon>Metazoa</taxon>
        <taxon>Spiralia</taxon>
        <taxon>Lophotrochozoa</taxon>
        <taxon>Mollusca</taxon>
        <taxon>Gastropoda</taxon>
        <taxon>Heterobranchia</taxon>
        <taxon>Euthyneura</taxon>
        <taxon>Panpulmonata</taxon>
        <taxon>Sacoglossa</taxon>
        <taxon>Placobranchoidea</taxon>
        <taxon>Plakobranchidae</taxon>
        <taxon>Plakobranchus</taxon>
    </lineage>
</organism>
<accession>A0AAV3Y445</accession>
<proteinExistence type="predicted"/>
<dbReference type="EMBL" id="BLXT01000437">
    <property type="protein sequence ID" value="GFN77112.1"/>
    <property type="molecule type" value="Genomic_DNA"/>
</dbReference>
<dbReference type="Proteomes" id="UP000735302">
    <property type="component" value="Unassembled WGS sequence"/>
</dbReference>
<dbReference type="AlphaFoldDB" id="A0AAV3Y445"/>
<reference evidence="1 2" key="1">
    <citation type="journal article" date="2021" name="Elife">
        <title>Chloroplast acquisition without the gene transfer in kleptoplastic sea slugs, Plakobranchus ocellatus.</title>
        <authorList>
            <person name="Maeda T."/>
            <person name="Takahashi S."/>
            <person name="Yoshida T."/>
            <person name="Shimamura S."/>
            <person name="Takaki Y."/>
            <person name="Nagai Y."/>
            <person name="Toyoda A."/>
            <person name="Suzuki Y."/>
            <person name="Arimoto A."/>
            <person name="Ishii H."/>
            <person name="Satoh N."/>
            <person name="Nishiyama T."/>
            <person name="Hasebe M."/>
            <person name="Maruyama T."/>
            <person name="Minagawa J."/>
            <person name="Obokata J."/>
            <person name="Shigenobu S."/>
        </authorList>
    </citation>
    <scope>NUCLEOTIDE SEQUENCE [LARGE SCALE GENOMIC DNA]</scope>
</reference>